<feature type="transmembrane region" description="Helical" evidence="1">
    <location>
        <begin position="40"/>
        <end position="62"/>
    </location>
</feature>
<gene>
    <name evidence="2" type="ORF">DPMN_134806</name>
</gene>
<dbReference type="AlphaFoldDB" id="A0A9D4G0D9"/>
<evidence type="ECO:0000256" key="1">
    <source>
        <dbReference type="SAM" id="Phobius"/>
    </source>
</evidence>
<comment type="caution">
    <text evidence="2">The sequence shown here is derived from an EMBL/GenBank/DDBJ whole genome shotgun (WGS) entry which is preliminary data.</text>
</comment>
<name>A0A9D4G0D9_DREPO</name>
<proteinExistence type="predicted"/>
<dbReference type="Proteomes" id="UP000828390">
    <property type="component" value="Unassembled WGS sequence"/>
</dbReference>
<protein>
    <submittedName>
        <fullName evidence="2">Uncharacterized protein</fullName>
    </submittedName>
</protein>
<keyword evidence="1" id="KW-1133">Transmembrane helix</keyword>
<evidence type="ECO:0000313" key="3">
    <source>
        <dbReference type="Proteomes" id="UP000828390"/>
    </source>
</evidence>
<keyword evidence="1" id="KW-0812">Transmembrane</keyword>
<organism evidence="2 3">
    <name type="scientific">Dreissena polymorpha</name>
    <name type="common">Zebra mussel</name>
    <name type="synonym">Mytilus polymorpha</name>
    <dbReference type="NCBI Taxonomy" id="45954"/>
    <lineage>
        <taxon>Eukaryota</taxon>
        <taxon>Metazoa</taxon>
        <taxon>Spiralia</taxon>
        <taxon>Lophotrochozoa</taxon>
        <taxon>Mollusca</taxon>
        <taxon>Bivalvia</taxon>
        <taxon>Autobranchia</taxon>
        <taxon>Heteroconchia</taxon>
        <taxon>Euheterodonta</taxon>
        <taxon>Imparidentia</taxon>
        <taxon>Neoheterodontei</taxon>
        <taxon>Myida</taxon>
        <taxon>Dreissenoidea</taxon>
        <taxon>Dreissenidae</taxon>
        <taxon>Dreissena</taxon>
    </lineage>
</organism>
<dbReference type="EMBL" id="JAIWYP010000006">
    <property type="protein sequence ID" value="KAH3806486.1"/>
    <property type="molecule type" value="Genomic_DNA"/>
</dbReference>
<reference evidence="2" key="2">
    <citation type="submission" date="2020-11" db="EMBL/GenBank/DDBJ databases">
        <authorList>
            <person name="McCartney M.A."/>
            <person name="Auch B."/>
            <person name="Kono T."/>
            <person name="Mallez S."/>
            <person name="Becker A."/>
            <person name="Gohl D.M."/>
            <person name="Silverstein K.A.T."/>
            <person name="Koren S."/>
            <person name="Bechman K.B."/>
            <person name="Herman A."/>
            <person name="Abrahante J.E."/>
            <person name="Garbe J."/>
        </authorList>
    </citation>
    <scope>NUCLEOTIDE SEQUENCE</scope>
    <source>
        <strain evidence="2">Duluth1</strain>
        <tissue evidence="2">Whole animal</tissue>
    </source>
</reference>
<keyword evidence="3" id="KW-1185">Reference proteome</keyword>
<keyword evidence="1" id="KW-0472">Membrane</keyword>
<reference evidence="2" key="1">
    <citation type="journal article" date="2019" name="bioRxiv">
        <title>The Genome of the Zebra Mussel, Dreissena polymorpha: A Resource for Invasive Species Research.</title>
        <authorList>
            <person name="McCartney M.A."/>
            <person name="Auch B."/>
            <person name="Kono T."/>
            <person name="Mallez S."/>
            <person name="Zhang Y."/>
            <person name="Obille A."/>
            <person name="Becker A."/>
            <person name="Abrahante J.E."/>
            <person name="Garbe J."/>
            <person name="Badalamenti J.P."/>
            <person name="Herman A."/>
            <person name="Mangelson H."/>
            <person name="Liachko I."/>
            <person name="Sullivan S."/>
            <person name="Sone E.D."/>
            <person name="Koren S."/>
            <person name="Silverstein K.A.T."/>
            <person name="Beckman K.B."/>
            <person name="Gohl D.M."/>
        </authorList>
    </citation>
    <scope>NUCLEOTIDE SEQUENCE</scope>
    <source>
        <strain evidence="2">Duluth1</strain>
        <tissue evidence="2">Whole animal</tissue>
    </source>
</reference>
<sequence>MVPRHGWHQLHMVDGRSILDAVAYKVPEAFTTEIVDIMQVYVVSVVLLGCFASHFVMVKWTIHIVKT</sequence>
<evidence type="ECO:0000313" key="2">
    <source>
        <dbReference type="EMBL" id="KAH3806486.1"/>
    </source>
</evidence>
<accession>A0A9D4G0D9</accession>